<keyword evidence="1" id="KW-0472">Membrane</keyword>
<evidence type="ECO:0000313" key="2">
    <source>
        <dbReference type="EMBL" id="KAL3812681.1"/>
    </source>
</evidence>
<proteinExistence type="predicted"/>
<organism evidence="2 3">
    <name type="scientific">Penstemon smallii</name>
    <dbReference type="NCBI Taxonomy" id="265156"/>
    <lineage>
        <taxon>Eukaryota</taxon>
        <taxon>Viridiplantae</taxon>
        <taxon>Streptophyta</taxon>
        <taxon>Embryophyta</taxon>
        <taxon>Tracheophyta</taxon>
        <taxon>Spermatophyta</taxon>
        <taxon>Magnoliopsida</taxon>
        <taxon>eudicotyledons</taxon>
        <taxon>Gunneridae</taxon>
        <taxon>Pentapetalae</taxon>
        <taxon>asterids</taxon>
        <taxon>lamiids</taxon>
        <taxon>Lamiales</taxon>
        <taxon>Plantaginaceae</taxon>
        <taxon>Cheloneae</taxon>
        <taxon>Penstemon</taxon>
    </lineage>
</organism>
<keyword evidence="3" id="KW-1185">Reference proteome</keyword>
<dbReference type="Proteomes" id="UP001634393">
    <property type="component" value="Unassembled WGS sequence"/>
</dbReference>
<keyword evidence="1" id="KW-0812">Transmembrane</keyword>
<dbReference type="EMBL" id="JBJXBP010000008">
    <property type="protein sequence ID" value="KAL3812681.1"/>
    <property type="molecule type" value="Genomic_DNA"/>
</dbReference>
<gene>
    <name evidence="2" type="ORF">ACJIZ3_013949</name>
</gene>
<accession>A0ABD3RPW2</accession>
<comment type="caution">
    <text evidence="2">The sequence shown here is derived from an EMBL/GenBank/DDBJ whole genome shotgun (WGS) entry which is preliminary data.</text>
</comment>
<feature type="transmembrane region" description="Helical" evidence="1">
    <location>
        <begin position="21"/>
        <end position="40"/>
    </location>
</feature>
<protein>
    <submittedName>
        <fullName evidence="2">Uncharacterized protein</fullName>
    </submittedName>
</protein>
<name>A0ABD3RPW2_9LAMI</name>
<evidence type="ECO:0000313" key="3">
    <source>
        <dbReference type="Proteomes" id="UP001634393"/>
    </source>
</evidence>
<sequence>MSTRKENHRNFIFQANHAFSTIAYLLFTLQWSLPVGLYHLSFRSRPR</sequence>
<evidence type="ECO:0000256" key="1">
    <source>
        <dbReference type="SAM" id="Phobius"/>
    </source>
</evidence>
<reference evidence="2 3" key="1">
    <citation type="submission" date="2024-12" db="EMBL/GenBank/DDBJ databases">
        <title>The unique morphological basis and parallel evolutionary history of personate flowers in Penstemon.</title>
        <authorList>
            <person name="Depatie T.H."/>
            <person name="Wessinger C.A."/>
        </authorList>
    </citation>
    <scope>NUCLEOTIDE SEQUENCE [LARGE SCALE GENOMIC DNA]</scope>
    <source>
        <strain evidence="2">WTNN_2</strain>
        <tissue evidence="2">Leaf</tissue>
    </source>
</reference>
<dbReference type="AlphaFoldDB" id="A0ABD3RPW2"/>
<keyword evidence="1" id="KW-1133">Transmembrane helix</keyword>